<dbReference type="EMBL" id="JASJUS010000110">
    <property type="protein sequence ID" value="MDL2082252.1"/>
    <property type="molecule type" value="Genomic_DNA"/>
</dbReference>
<dbReference type="Pfam" id="PF00550">
    <property type="entry name" value="PP-binding"/>
    <property type="match status" value="1"/>
</dbReference>
<proteinExistence type="predicted"/>
<name>A0ABT7JBK2_9ACTN</name>
<dbReference type="Gene3D" id="3.40.50.1820">
    <property type="entry name" value="alpha/beta hydrolase"/>
    <property type="match status" value="1"/>
</dbReference>
<evidence type="ECO:0000256" key="1">
    <source>
        <dbReference type="ARBA" id="ARBA00022450"/>
    </source>
</evidence>
<keyword evidence="1" id="KW-0596">Phosphopantetheine</keyword>
<keyword evidence="2" id="KW-0597">Phosphoprotein</keyword>
<dbReference type="InterPro" id="IPR009081">
    <property type="entry name" value="PP-bd_ACP"/>
</dbReference>
<dbReference type="NCBIfam" id="TIGR01733">
    <property type="entry name" value="AA-adenyl-dom"/>
    <property type="match status" value="1"/>
</dbReference>
<dbReference type="PROSITE" id="PS00455">
    <property type="entry name" value="AMP_BINDING"/>
    <property type="match status" value="1"/>
</dbReference>
<dbReference type="InterPro" id="IPR020845">
    <property type="entry name" value="AMP-binding_CS"/>
</dbReference>
<dbReference type="InterPro" id="IPR029058">
    <property type="entry name" value="AB_hydrolase_fold"/>
</dbReference>
<dbReference type="InterPro" id="IPR010071">
    <property type="entry name" value="AA_adenyl_dom"/>
</dbReference>
<dbReference type="InterPro" id="IPR045851">
    <property type="entry name" value="AMP-bd_C_sf"/>
</dbReference>
<dbReference type="PRINTS" id="PR00154">
    <property type="entry name" value="AMPBINDING"/>
</dbReference>
<accession>A0ABT7JBK2</accession>
<dbReference type="Proteomes" id="UP001241926">
    <property type="component" value="Unassembled WGS sequence"/>
</dbReference>
<dbReference type="PANTHER" id="PTHR45527">
    <property type="entry name" value="NONRIBOSOMAL PEPTIDE SYNTHETASE"/>
    <property type="match status" value="1"/>
</dbReference>
<dbReference type="PROSITE" id="PS50075">
    <property type="entry name" value="CARRIER"/>
    <property type="match status" value="1"/>
</dbReference>
<dbReference type="Pfam" id="PF00501">
    <property type="entry name" value="AMP-binding"/>
    <property type="match status" value="1"/>
</dbReference>
<dbReference type="InterPro" id="IPR000873">
    <property type="entry name" value="AMP-dep_synth/lig_dom"/>
</dbReference>
<dbReference type="RefSeq" id="WP_285437312.1">
    <property type="nucleotide sequence ID" value="NZ_JASJUS010000110.1"/>
</dbReference>
<dbReference type="InterPro" id="IPR020459">
    <property type="entry name" value="AMP-binding"/>
</dbReference>
<dbReference type="InterPro" id="IPR025110">
    <property type="entry name" value="AMP-bd_C"/>
</dbReference>
<feature type="non-terminal residue" evidence="4">
    <location>
        <position position="1"/>
    </location>
</feature>
<dbReference type="CDD" id="cd17643">
    <property type="entry name" value="A_NRPS_Cytc1-like"/>
    <property type="match status" value="1"/>
</dbReference>
<dbReference type="Pfam" id="PF13193">
    <property type="entry name" value="AMP-binding_C"/>
    <property type="match status" value="1"/>
</dbReference>
<evidence type="ECO:0000256" key="2">
    <source>
        <dbReference type="ARBA" id="ARBA00022553"/>
    </source>
</evidence>
<comment type="caution">
    <text evidence="4">The sequence shown here is derived from an EMBL/GenBank/DDBJ whole genome shotgun (WGS) entry which is preliminary data.</text>
</comment>
<dbReference type="PROSITE" id="PS00012">
    <property type="entry name" value="PHOSPHOPANTETHEINE"/>
    <property type="match status" value="1"/>
</dbReference>
<keyword evidence="5" id="KW-1185">Reference proteome</keyword>
<feature type="non-terminal residue" evidence="4">
    <location>
        <position position="601"/>
    </location>
</feature>
<dbReference type="SUPFAM" id="SSF56801">
    <property type="entry name" value="Acetyl-CoA synthetase-like"/>
    <property type="match status" value="1"/>
</dbReference>
<sequence length="601" mass="65383">VAVLRAIAEDPALRVGRVDVLSAAERQRLLVDWNGPGVETEPGCIPEVFEQHAAQTPEAVAVSFEDESLTYAELNERANQLAHLLIGQGIGPEQTVALALPRSLELVISVLAVLKSGAAYLPLDPDYPADRLTYTLADAQPTHLITTADTASTLPESQVPALLLDDPQTQTELAAVPASNPRNTGLHPDNAAYIIYTSGSTGRPKGVVIPHQNVLRLLDATDHWFGFNNTDVWTLFHSYAFDFSVWEIWGALLRGGRLVVVPYTTTRTPADFLNLLAREHVTVLNQTPSAFYQLVQADAEEPALGAELALRRVVFGGEALDPSRLTSWYQRHPQDAPVLVNMYGITETTVHVTHTTLDTHDTTSTLSPVGVPIPDLRAYILDADLRLAPTGTTGELYIAGAGLARGYLNRPALTAERFIPDPYNTPGTRMYRSGDLARWNTHGQLEYLGRADQQVKIRGFRIELGEIEAALAAQTGIAQAAAVVRDEQQLVGYIVPTEGHSPDPTQIRDALSESLPDHMVPSAIVALDQLPLTSNGKLDRKALPAPDFTAAIGDRAPRTPREELLCDLFAEVLQLPRVGIDDNFFELGGHSLLATRLISRI</sequence>
<dbReference type="InterPro" id="IPR042099">
    <property type="entry name" value="ANL_N_sf"/>
</dbReference>
<feature type="domain" description="Carrier" evidence="3">
    <location>
        <begin position="556"/>
        <end position="601"/>
    </location>
</feature>
<dbReference type="InterPro" id="IPR006162">
    <property type="entry name" value="Ppantetheine_attach_site"/>
</dbReference>
<evidence type="ECO:0000313" key="4">
    <source>
        <dbReference type="EMBL" id="MDL2082252.1"/>
    </source>
</evidence>
<dbReference type="Gene3D" id="3.40.50.12780">
    <property type="entry name" value="N-terminal domain of ligase-like"/>
    <property type="match status" value="1"/>
</dbReference>
<dbReference type="PANTHER" id="PTHR45527:SF14">
    <property type="entry name" value="PLIPASTATIN SYNTHASE SUBUNIT B"/>
    <property type="match status" value="1"/>
</dbReference>
<organism evidence="4 5">
    <name type="scientific">Streptomyces fuscus</name>
    <dbReference type="NCBI Taxonomy" id="3048495"/>
    <lineage>
        <taxon>Bacteria</taxon>
        <taxon>Bacillati</taxon>
        <taxon>Actinomycetota</taxon>
        <taxon>Actinomycetes</taxon>
        <taxon>Kitasatosporales</taxon>
        <taxon>Streptomycetaceae</taxon>
        <taxon>Streptomyces</taxon>
    </lineage>
</organism>
<protein>
    <submittedName>
        <fullName evidence="4">Amino acid adenylation domain-containing protein</fullName>
    </submittedName>
</protein>
<evidence type="ECO:0000259" key="3">
    <source>
        <dbReference type="PROSITE" id="PS50075"/>
    </source>
</evidence>
<gene>
    <name evidence="4" type="ORF">QNN03_38220</name>
</gene>
<dbReference type="Gene3D" id="3.30.300.30">
    <property type="match status" value="1"/>
</dbReference>
<evidence type="ECO:0000313" key="5">
    <source>
        <dbReference type="Proteomes" id="UP001241926"/>
    </source>
</evidence>
<reference evidence="4 5" key="1">
    <citation type="submission" date="2023-05" db="EMBL/GenBank/DDBJ databases">
        <title>Streptomyces fuscus sp. nov., a brown-black pigment producing actinomyces isolated from dry sand of Sea duck farm.</title>
        <authorList>
            <person name="Xie J."/>
            <person name="Shen N."/>
        </authorList>
    </citation>
    <scope>NUCLEOTIDE SEQUENCE [LARGE SCALE GENOMIC DNA]</scope>
    <source>
        <strain evidence="4 5">GXMU-J15</strain>
    </source>
</reference>